<dbReference type="InterPro" id="IPR029044">
    <property type="entry name" value="Nucleotide-diphossugar_trans"/>
</dbReference>
<dbReference type="OrthoDB" id="1326385at2"/>
<accession>W8VRQ5</accession>
<proteinExistence type="inferred from homology"/>
<dbReference type="PANTHER" id="PTHR43179">
    <property type="entry name" value="RHAMNOSYLTRANSFERASE WBBL"/>
    <property type="match status" value="1"/>
</dbReference>
<keyword evidence="7" id="KW-1185">Reference proteome</keyword>
<evidence type="ECO:0000256" key="2">
    <source>
        <dbReference type="ARBA" id="ARBA00022676"/>
    </source>
</evidence>
<reference evidence="6 7" key="1">
    <citation type="journal article" date="2014" name="Proc. Natl. Acad. Sci. U.S.A.">
        <title>Functional characterization of flavobacteria rhodopsins reveals a unique class of light-driven chloride pump in bacteria.</title>
        <authorList>
            <person name="Yoshizawa S."/>
            <person name="Kumagai Y."/>
            <person name="Kim H."/>
            <person name="Ogura Y."/>
            <person name="Hayashi T."/>
            <person name="Iwasaki W."/>
            <person name="DeLong E.F."/>
            <person name="Kogure K."/>
        </authorList>
    </citation>
    <scope>NUCLEOTIDE SEQUENCE [LARGE SCALE GENOMIC DNA]</scope>
    <source>
        <strain evidence="6 7">S1-08</strain>
    </source>
</reference>
<feature type="region of interest" description="Disordered" evidence="4">
    <location>
        <begin position="409"/>
        <end position="428"/>
    </location>
</feature>
<dbReference type="KEGG" id="nmf:NMS_1741"/>
<dbReference type="AlphaFoldDB" id="W8VRQ5"/>
<dbReference type="Proteomes" id="UP000031760">
    <property type="component" value="Chromosome"/>
</dbReference>
<organism evidence="6 7">
    <name type="scientific">Nonlabens marinus S1-08</name>
    <dbReference type="NCBI Taxonomy" id="1454201"/>
    <lineage>
        <taxon>Bacteria</taxon>
        <taxon>Pseudomonadati</taxon>
        <taxon>Bacteroidota</taxon>
        <taxon>Flavobacteriia</taxon>
        <taxon>Flavobacteriales</taxon>
        <taxon>Flavobacteriaceae</taxon>
        <taxon>Nonlabens</taxon>
    </lineage>
</organism>
<keyword evidence="3 6" id="KW-0808">Transferase</keyword>
<dbReference type="InterPro" id="IPR001173">
    <property type="entry name" value="Glyco_trans_2-like"/>
</dbReference>
<evidence type="ECO:0000313" key="7">
    <source>
        <dbReference type="Proteomes" id="UP000031760"/>
    </source>
</evidence>
<evidence type="ECO:0000256" key="3">
    <source>
        <dbReference type="ARBA" id="ARBA00022679"/>
    </source>
</evidence>
<keyword evidence="2" id="KW-0328">Glycosyltransferase</keyword>
<dbReference type="SUPFAM" id="SSF53448">
    <property type="entry name" value="Nucleotide-diphospho-sugar transferases"/>
    <property type="match status" value="1"/>
</dbReference>
<dbReference type="GO" id="GO:0016757">
    <property type="term" value="F:glycosyltransferase activity"/>
    <property type="evidence" value="ECO:0007669"/>
    <property type="project" value="UniProtKB-KW"/>
</dbReference>
<dbReference type="PANTHER" id="PTHR43179:SF12">
    <property type="entry name" value="GALACTOFURANOSYLTRANSFERASE GLFT2"/>
    <property type="match status" value="1"/>
</dbReference>
<evidence type="ECO:0000259" key="5">
    <source>
        <dbReference type="Pfam" id="PF00535"/>
    </source>
</evidence>
<dbReference type="HOGENOM" id="CLU_497527_0_0_10"/>
<name>W8VRQ5_9FLAO</name>
<protein>
    <submittedName>
        <fullName evidence="6">Glycosyl transferase, family 2</fullName>
    </submittedName>
</protein>
<evidence type="ECO:0000256" key="1">
    <source>
        <dbReference type="ARBA" id="ARBA00006739"/>
    </source>
</evidence>
<dbReference type="Gene3D" id="3.90.550.10">
    <property type="entry name" value="Spore Coat Polysaccharide Biosynthesis Protein SpsA, Chain A"/>
    <property type="match status" value="1"/>
</dbReference>
<dbReference type="RefSeq" id="WP_041496295.1">
    <property type="nucleotide sequence ID" value="NZ_AP014548.1"/>
</dbReference>
<gene>
    <name evidence="6" type="ORF">NMS_1741</name>
</gene>
<evidence type="ECO:0000313" key="6">
    <source>
        <dbReference type="EMBL" id="BAO55750.1"/>
    </source>
</evidence>
<dbReference type="Pfam" id="PF00535">
    <property type="entry name" value="Glycos_transf_2"/>
    <property type="match status" value="1"/>
</dbReference>
<evidence type="ECO:0000256" key="4">
    <source>
        <dbReference type="SAM" id="MobiDB-lite"/>
    </source>
</evidence>
<dbReference type="STRING" id="1454201.NMS_1741"/>
<feature type="domain" description="Glycosyltransferase 2-like" evidence="5">
    <location>
        <begin position="201"/>
        <end position="358"/>
    </location>
</feature>
<dbReference type="EMBL" id="AP014548">
    <property type="protein sequence ID" value="BAO55750.1"/>
    <property type="molecule type" value="Genomic_DNA"/>
</dbReference>
<sequence length="508" mass="59097">MKEFKTTQGEVLLYIGAPDFKMLEALAAGPGDVWHSGLQSGLMDAFQEIKFQVATFWWYINDFPSNDIVISWRMPHDAFVVRKTVWEQTIGLDHNYEDAFMSGLDFAYRMLRYAGATVLNVARLFPVDDKRFSVSREDRFRFYLKFFKVDHSLYMIYRAPLSAKLAEINTFLKLKKVTNRYDQELIKPRKLAPVSGNPKVSYIIPTMMRQHMTASLLKDLANQTYDLHEVILVDATPEAERIDGIYDGNFPFNLKVKWQETQGSCRARNEAIELSSGEFVVFGDDDIKIQPDFVEKHIQFLQTYKADACTGLDIMADHPEQNLDDLSYKLDHLDPWFFRTGVSQSFNNANSCVRREWIEKIGLNDINFDGGYGEDSDYGIRLVKNGAIVMYNPFSKNLHLKPAKGGYRWWGDQSKRKGKQRKPQPWEGDRRVTNIIPVPSPTISYFNLKHFTQEQVKEYRHIYFFKQLLKKNLLGLPIKIAKLAHKRKQFKESMIYAHNLIKKGPQYK</sequence>
<comment type="similarity">
    <text evidence="1">Belongs to the glycosyltransferase 2 family.</text>
</comment>